<evidence type="ECO:0000313" key="4">
    <source>
        <dbReference type="Proteomes" id="UP001302126"/>
    </source>
</evidence>
<reference evidence="3" key="1">
    <citation type="journal article" date="2023" name="Mol. Phylogenet. Evol.">
        <title>Genome-scale phylogeny and comparative genomics of the fungal order Sordariales.</title>
        <authorList>
            <person name="Hensen N."/>
            <person name="Bonometti L."/>
            <person name="Westerberg I."/>
            <person name="Brannstrom I.O."/>
            <person name="Guillou S."/>
            <person name="Cros-Aarteil S."/>
            <person name="Calhoun S."/>
            <person name="Haridas S."/>
            <person name="Kuo A."/>
            <person name="Mondo S."/>
            <person name="Pangilinan J."/>
            <person name="Riley R."/>
            <person name="LaButti K."/>
            <person name="Andreopoulos B."/>
            <person name="Lipzen A."/>
            <person name="Chen C."/>
            <person name="Yan M."/>
            <person name="Daum C."/>
            <person name="Ng V."/>
            <person name="Clum A."/>
            <person name="Steindorff A."/>
            <person name="Ohm R.A."/>
            <person name="Martin F."/>
            <person name="Silar P."/>
            <person name="Natvig D.O."/>
            <person name="Lalanne C."/>
            <person name="Gautier V."/>
            <person name="Ament-Velasquez S.L."/>
            <person name="Kruys A."/>
            <person name="Hutchinson M.I."/>
            <person name="Powell A.J."/>
            <person name="Barry K."/>
            <person name="Miller A.N."/>
            <person name="Grigoriev I.V."/>
            <person name="Debuchy R."/>
            <person name="Gladieux P."/>
            <person name="Hiltunen Thoren M."/>
            <person name="Johannesson H."/>
        </authorList>
    </citation>
    <scope>NUCLEOTIDE SEQUENCE</scope>
    <source>
        <strain evidence="3">PSN309</strain>
    </source>
</reference>
<reference evidence="3" key="2">
    <citation type="submission" date="2023-05" db="EMBL/GenBank/DDBJ databases">
        <authorList>
            <consortium name="Lawrence Berkeley National Laboratory"/>
            <person name="Steindorff A."/>
            <person name="Hensen N."/>
            <person name="Bonometti L."/>
            <person name="Westerberg I."/>
            <person name="Brannstrom I.O."/>
            <person name="Guillou S."/>
            <person name="Cros-Aarteil S."/>
            <person name="Calhoun S."/>
            <person name="Haridas S."/>
            <person name="Kuo A."/>
            <person name="Mondo S."/>
            <person name="Pangilinan J."/>
            <person name="Riley R."/>
            <person name="Labutti K."/>
            <person name="Andreopoulos B."/>
            <person name="Lipzen A."/>
            <person name="Chen C."/>
            <person name="Yanf M."/>
            <person name="Daum C."/>
            <person name="Ng V."/>
            <person name="Clum A."/>
            <person name="Ohm R."/>
            <person name="Martin F."/>
            <person name="Silar P."/>
            <person name="Natvig D."/>
            <person name="Lalanne C."/>
            <person name="Gautier V."/>
            <person name="Ament-Velasquez S.L."/>
            <person name="Kruys A."/>
            <person name="Hutchinson M.I."/>
            <person name="Powell A.J."/>
            <person name="Barry K."/>
            <person name="Miller A.N."/>
            <person name="Grigoriev I.V."/>
            <person name="Debuchy R."/>
            <person name="Gladieux P."/>
            <person name="Thoren M.H."/>
            <person name="Johannesson H."/>
        </authorList>
    </citation>
    <scope>NUCLEOTIDE SEQUENCE</scope>
    <source>
        <strain evidence="3">PSN309</strain>
    </source>
</reference>
<evidence type="ECO:0000256" key="1">
    <source>
        <dbReference type="ARBA" id="ARBA00023242"/>
    </source>
</evidence>
<dbReference type="PANTHER" id="PTHR47657">
    <property type="entry name" value="STEROL REGULATORY ELEMENT-BINDING PROTEIN ECM22"/>
    <property type="match status" value="1"/>
</dbReference>
<name>A0AAN6WWN6_9PEZI</name>
<evidence type="ECO:0000256" key="2">
    <source>
        <dbReference type="SAM" id="MobiDB-lite"/>
    </source>
</evidence>
<protein>
    <submittedName>
        <fullName evidence="3">Sterol uptake control protein 2</fullName>
    </submittedName>
</protein>
<organism evidence="3 4">
    <name type="scientific">Podospora australis</name>
    <dbReference type="NCBI Taxonomy" id="1536484"/>
    <lineage>
        <taxon>Eukaryota</taxon>
        <taxon>Fungi</taxon>
        <taxon>Dikarya</taxon>
        <taxon>Ascomycota</taxon>
        <taxon>Pezizomycotina</taxon>
        <taxon>Sordariomycetes</taxon>
        <taxon>Sordariomycetidae</taxon>
        <taxon>Sordariales</taxon>
        <taxon>Podosporaceae</taxon>
        <taxon>Podospora</taxon>
    </lineage>
</organism>
<dbReference type="GO" id="GO:0008270">
    <property type="term" value="F:zinc ion binding"/>
    <property type="evidence" value="ECO:0007669"/>
    <property type="project" value="InterPro"/>
</dbReference>
<sequence>MTPLQLIPTHRATAFTNTFLVPNPNGSDRPTLRVVGPEEARKKRPHRCDEGEPCTNCLKRKETCLRQPSPPSSSSSLSLSNYQPDHSLPPKMDWRPTLNEPDFGGQINLLHMELLHHFEQFTIHTLAFKDVWPSMLQVAFQSRRHTYLVNGILSLAAAHLDYLVPNNPQYQRARVSLLNKALSGYREALSAPLTADNSDALLGAANLVHFLMWADLSFMDSQPQHQPLDLSGDKLYWLSTGVRQIYFTAWKFWQCPDSAFRRPGLLQPCMALDDYVDAKGLNWQKHVKGFMALYDNPRYHGNGRFLLLRSSPWSSRQSSPCPSTASSTRSAAVEGEFQSGRRPVSTDHHFKVVTLWQSYTEGVAYLQKAGAPDEGLTRAAYKRLVARLAVAMAYVAEQQHGQRAAGGSPFAARQKVKRGKGKHLKQSDLVRYVLTISMMCFGPLLAMISAGDSRALILLLHIYRAVGVLLPGDEHWWCRRRVTVMEDAIGKELKNRGIEFCLRRQCEVV</sequence>
<dbReference type="Proteomes" id="UP001302126">
    <property type="component" value="Unassembled WGS sequence"/>
</dbReference>
<dbReference type="PANTHER" id="PTHR47657:SF14">
    <property type="entry name" value="ZN(2)-C6 FUNGAL-TYPE DOMAIN-CONTAINING PROTEIN"/>
    <property type="match status" value="1"/>
</dbReference>
<evidence type="ECO:0000313" key="3">
    <source>
        <dbReference type="EMBL" id="KAK4189584.1"/>
    </source>
</evidence>
<dbReference type="InterPro" id="IPR052400">
    <property type="entry name" value="Zn2-C6_fungal_TF"/>
</dbReference>
<accession>A0AAN6WWN6</accession>
<keyword evidence="1" id="KW-0539">Nucleus</keyword>
<dbReference type="InterPro" id="IPR001138">
    <property type="entry name" value="Zn2Cys6_DnaBD"/>
</dbReference>
<dbReference type="EMBL" id="MU864374">
    <property type="protein sequence ID" value="KAK4189584.1"/>
    <property type="molecule type" value="Genomic_DNA"/>
</dbReference>
<dbReference type="CDD" id="cd00067">
    <property type="entry name" value="GAL4"/>
    <property type="match status" value="1"/>
</dbReference>
<feature type="region of interest" description="Disordered" evidence="2">
    <location>
        <begin position="64"/>
        <end position="93"/>
    </location>
</feature>
<dbReference type="AlphaFoldDB" id="A0AAN6WWN6"/>
<comment type="caution">
    <text evidence="3">The sequence shown here is derived from an EMBL/GenBank/DDBJ whole genome shotgun (WGS) entry which is preliminary data.</text>
</comment>
<keyword evidence="4" id="KW-1185">Reference proteome</keyword>
<proteinExistence type="predicted"/>
<gene>
    <name evidence="3" type="ORF">QBC35DRAFT_380020</name>
</gene>
<dbReference type="GO" id="GO:0000981">
    <property type="term" value="F:DNA-binding transcription factor activity, RNA polymerase II-specific"/>
    <property type="evidence" value="ECO:0007669"/>
    <property type="project" value="InterPro"/>
</dbReference>